<feature type="signal peptide" evidence="1">
    <location>
        <begin position="1"/>
        <end position="36"/>
    </location>
</feature>
<dbReference type="PANTHER" id="PTHR30203:SF24">
    <property type="entry name" value="BLR4935 PROTEIN"/>
    <property type="match status" value="1"/>
</dbReference>
<protein>
    <submittedName>
        <fullName evidence="2">Outer membrane protein TolC</fullName>
    </submittedName>
</protein>
<organism evidence="2 3">
    <name type="scientific">Pseudorhodoferax soli</name>
    <dbReference type="NCBI Taxonomy" id="545864"/>
    <lineage>
        <taxon>Bacteria</taxon>
        <taxon>Pseudomonadati</taxon>
        <taxon>Pseudomonadota</taxon>
        <taxon>Betaproteobacteria</taxon>
        <taxon>Burkholderiales</taxon>
        <taxon>Comamonadaceae</taxon>
    </lineage>
</organism>
<dbReference type="AlphaFoldDB" id="A0A368XJ65"/>
<dbReference type="PANTHER" id="PTHR30203">
    <property type="entry name" value="OUTER MEMBRANE CATION EFFLUX PROTEIN"/>
    <property type="match status" value="1"/>
</dbReference>
<evidence type="ECO:0000256" key="1">
    <source>
        <dbReference type="SAM" id="SignalP"/>
    </source>
</evidence>
<dbReference type="RefSeq" id="WP_114471430.1">
    <property type="nucleotide sequence ID" value="NZ_QPJK01000011.1"/>
</dbReference>
<dbReference type="EMBL" id="QPJK01000011">
    <property type="protein sequence ID" value="RCW66054.1"/>
    <property type="molecule type" value="Genomic_DNA"/>
</dbReference>
<keyword evidence="3" id="KW-1185">Reference proteome</keyword>
<dbReference type="GO" id="GO:0015562">
    <property type="term" value="F:efflux transmembrane transporter activity"/>
    <property type="evidence" value="ECO:0007669"/>
    <property type="project" value="InterPro"/>
</dbReference>
<dbReference type="Proteomes" id="UP000252884">
    <property type="component" value="Unassembled WGS sequence"/>
</dbReference>
<dbReference type="Gene3D" id="1.20.1600.10">
    <property type="entry name" value="Outer membrane efflux proteins (OEP)"/>
    <property type="match status" value="1"/>
</dbReference>
<dbReference type="OrthoDB" id="9769048at2"/>
<reference evidence="2 3" key="1">
    <citation type="submission" date="2018-07" db="EMBL/GenBank/DDBJ databases">
        <title>Genomic Encyclopedia of Type Strains, Phase IV (KMG-IV): sequencing the most valuable type-strain genomes for metagenomic binning, comparative biology and taxonomic classification.</title>
        <authorList>
            <person name="Goeker M."/>
        </authorList>
    </citation>
    <scope>NUCLEOTIDE SEQUENCE [LARGE SCALE GENOMIC DNA]</scope>
    <source>
        <strain evidence="2 3">DSM 21634</strain>
    </source>
</reference>
<comment type="caution">
    <text evidence="2">The sequence shown here is derived from an EMBL/GenBank/DDBJ whole genome shotgun (WGS) entry which is preliminary data.</text>
</comment>
<evidence type="ECO:0000313" key="3">
    <source>
        <dbReference type="Proteomes" id="UP000252884"/>
    </source>
</evidence>
<feature type="chain" id="PRO_5016827789" evidence="1">
    <location>
        <begin position="37"/>
        <end position="451"/>
    </location>
</feature>
<name>A0A368XJ65_9BURK</name>
<accession>A0A368XJ65</accession>
<sequence>MFIVSFPAKSTARRWPRHWAVAMALCASTLSLGAQAQLTPQALTLDAALRLAEERSRQLVAQDAAASGARDMAVAAGQLPDPVLKAGISNLPVNGSDRFSFTRDFMTMRSIGVMQEFTRADKRQARSARFNREAEAAEAARVVALANLRRDTAMAWLERSFQTRMRDLLQSQRAELTLQAEGADAAYRGSRGTQADVFAARSALAQLDDRILQQDRQIATAQTRLARWIGPGPVQLSGKLPELGTVRLDANQLEAQIEAHPQIALMARQEAVARAEADIAQSNKHSDWTVELMYSQRGQAYSNMVSLNVSIPLQLDQRNRQDRELAVKLATVEQMRAQREEATRESTADALSLLQQWQSNRNRLAQYDSILIPLAADRIRAVLAAYRGGVANLSAALEARRMEIDTRMDRLRLEMETAALWAQLEFLIPVDRPALAGNASTKTVDASEPQQ</sequence>
<keyword evidence="1" id="KW-0732">Signal</keyword>
<evidence type="ECO:0000313" key="2">
    <source>
        <dbReference type="EMBL" id="RCW66054.1"/>
    </source>
</evidence>
<gene>
    <name evidence="2" type="ORF">DES41_11112</name>
</gene>
<proteinExistence type="predicted"/>
<dbReference type="InterPro" id="IPR010131">
    <property type="entry name" value="MdtP/NodT-like"/>
</dbReference>
<dbReference type="SUPFAM" id="SSF56954">
    <property type="entry name" value="Outer membrane efflux proteins (OEP)"/>
    <property type="match status" value="1"/>
</dbReference>